<feature type="transmembrane region" description="Helical" evidence="6">
    <location>
        <begin position="501"/>
        <end position="519"/>
    </location>
</feature>
<keyword evidence="2" id="KW-1003">Cell membrane</keyword>
<sequence length="785" mass="83946">MVEFLYNSVGKGEKITEKLAKRPFFTVCSVWLAVSFPLFFSVTAVRLAVLIISAVLFAALLTARFIKSGRYRNDVMPYLLVALGMFLSGIFQFVHCDIAVPRILSYSGTDSEITATVIKCRQRADYGSSYDIKLTSVGGKRVSFPAVLHVPGELDAEPGETIRANVSFSRPEESENGFPLRRYYISKGIYLIAEAEPDGVEFTGKTKTVGTFFASLSDRLSARLKLSLGGDTGGFASGILLGRRGDVPDGLQCDFRYLGISHILAVSGMHLSVIAGAFIMLLRFFRLKRGAVFALGSAFTVFMMLLVGLPASVVRSGIMLIICLAADAAGKVDTPVISLVTAGTAIVLFSPESLADAGFQLSFSATLGILTLGKYLVGKIMGRLGKMKLVTASGEKKSNPLRPLASVLSLLAVSLSAVIFTLPFSWFCYREISAVSPLSNLIFIPLAEVFLFLSSGVLIFTGGLPGYLFRSGAGAVGLLITNLAGRLARISPEPVFLGQEYALPALILAVIAGVVFCAVRKKVGRSVIIVIFAAWVGIFSVCRAVGAVTERETVKISAFNRGKNDYLLVNSGSKTLLIDFSDGRTTGLRNAASSAADLFGDVSADAVLLTHLHRYHAVSLARLSESTRLDYIILPEPYDEASSGAAAAIKEAAEKRGVTVISYPSDRKSSIDFKNCRITLSGISFLKRSVQPVMYLTVDTGNGIFGYFSASVFSSSLSCQAKEAVAGCDTAWLGIHGPVIKESPGTLNSGGNVVVSSDEVNTAYGTVFEPVDNSHVYVFRRNTDG</sequence>
<evidence type="ECO:0000256" key="6">
    <source>
        <dbReference type="SAM" id="Phobius"/>
    </source>
</evidence>
<dbReference type="Pfam" id="PF03772">
    <property type="entry name" value="Competence"/>
    <property type="match status" value="1"/>
</dbReference>
<dbReference type="Pfam" id="PF13567">
    <property type="entry name" value="DUF4131"/>
    <property type="match status" value="1"/>
</dbReference>
<evidence type="ECO:0000259" key="7">
    <source>
        <dbReference type="Pfam" id="PF03772"/>
    </source>
</evidence>
<proteinExistence type="predicted"/>
<dbReference type="PANTHER" id="PTHR30619">
    <property type="entry name" value="DNA INTERNALIZATION/COMPETENCE PROTEIN COMEC/REC2"/>
    <property type="match status" value="1"/>
</dbReference>
<evidence type="ECO:0000256" key="2">
    <source>
        <dbReference type="ARBA" id="ARBA00022475"/>
    </source>
</evidence>
<reference evidence="9 10" key="1">
    <citation type="submission" date="2022-03" db="EMBL/GenBank/DDBJ databases">
        <title>Metagenome-assembled genomes from swine fecal metagenomes.</title>
        <authorList>
            <person name="Holman D.B."/>
            <person name="Kommadath A."/>
        </authorList>
    </citation>
    <scope>NUCLEOTIDE SEQUENCE [LARGE SCALE GENOMIC DNA]</scope>
    <source>
        <strain evidence="9">SUG147</strain>
    </source>
</reference>
<accession>A0AAE3FH10</accession>
<gene>
    <name evidence="9" type="ORF">MR241_05185</name>
</gene>
<feature type="transmembrane region" description="Helical" evidence="6">
    <location>
        <begin position="438"/>
        <end position="460"/>
    </location>
</feature>
<dbReference type="AlphaFoldDB" id="A0AAE3FH10"/>
<feature type="transmembrane region" description="Helical" evidence="6">
    <location>
        <begin position="404"/>
        <end position="426"/>
    </location>
</feature>
<keyword evidence="4 6" id="KW-1133">Transmembrane helix</keyword>
<dbReference type="CDD" id="cd06262">
    <property type="entry name" value="metallo-hydrolase-like_MBL-fold"/>
    <property type="match status" value="1"/>
</dbReference>
<evidence type="ECO:0000256" key="1">
    <source>
        <dbReference type="ARBA" id="ARBA00004651"/>
    </source>
</evidence>
<evidence type="ECO:0000313" key="9">
    <source>
        <dbReference type="EMBL" id="MCI5755668.1"/>
    </source>
</evidence>
<protein>
    <submittedName>
        <fullName evidence="9">ComEC/Rec2 family competence protein</fullName>
    </submittedName>
</protein>
<dbReference type="InterPro" id="IPR004477">
    <property type="entry name" value="ComEC_N"/>
</dbReference>
<feature type="transmembrane region" description="Helical" evidence="6">
    <location>
        <begin position="467"/>
        <end position="489"/>
    </location>
</feature>
<comment type="subcellular location">
    <subcellularLocation>
        <location evidence="1">Cell membrane</location>
        <topology evidence="1">Multi-pass membrane protein</topology>
    </subcellularLocation>
</comment>
<dbReference type="PANTHER" id="PTHR30619:SF1">
    <property type="entry name" value="RECOMBINATION PROTEIN 2"/>
    <property type="match status" value="1"/>
</dbReference>
<dbReference type="SUPFAM" id="SSF56281">
    <property type="entry name" value="Metallo-hydrolase/oxidoreductase"/>
    <property type="match status" value="1"/>
</dbReference>
<name>A0AAE3FH10_9BACT</name>
<dbReference type="NCBIfam" id="TIGR00360">
    <property type="entry name" value="ComEC_N-term"/>
    <property type="match status" value="1"/>
</dbReference>
<dbReference type="Proteomes" id="UP001139365">
    <property type="component" value="Unassembled WGS sequence"/>
</dbReference>
<feature type="transmembrane region" description="Helical" evidence="6">
    <location>
        <begin position="526"/>
        <end position="546"/>
    </location>
</feature>
<dbReference type="InterPro" id="IPR052159">
    <property type="entry name" value="Competence_DNA_uptake"/>
</dbReference>
<dbReference type="InterPro" id="IPR025405">
    <property type="entry name" value="DUF4131"/>
</dbReference>
<feature type="domain" description="DUF4131" evidence="8">
    <location>
        <begin position="48"/>
        <end position="196"/>
    </location>
</feature>
<evidence type="ECO:0000259" key="8">
    <source>
        <dbReference type="Pfam" id="PF13567"/>
    </source>
</evidence>
<feature type="transmembrane region" description="Helical" evidence="6">
    <location>
        <begin position="357"/>
        <end position="377"/>
    </location>
</feature>
<dbReference type="Gene3D" id="3.60.15.10">
    <property type="entry name" value="Ribonuclease Z/Hydroxyacylglutathione hydrolase-like"/>
    <property type="match status" value="1"/>
</dbReference>
<feature type="transmembrane region" description="Helical" evidence="6">
    <location>
        <begin position="78"/>
        <end position="95"/>
    </location>
</feature>
<evidence type="ECO:0000256" key="4">
    <source>
        <dbReference type="ARBA" id="ARBA00022989"/>
    </source>
</evidence>
<feature type="domain" description="ComEC/Rec2-related protein" evidence="7">
    <location>
        <begin position="239"/>
        <end position="515"/>
    </location>
</feature>
<evidence type="ECO:0000313" key="10">
    <source>
        <dbReference type="Proteomes" id="UP001139365"/>
    </source>
</evidence>
<feature type="transmembrane region" description="Helical" evidence="6">
    <location>
        <begin position="263"/>
        <end position="285"/>
    </location>
</feature>
<feature type="transmembrane region" description="Helical" evidence="6">
    <location>
        <begin position="47"/>
        <end position="66"/>
    </location>
</feature>
<evidence type="ECO:0000256" key="3">
    <source>
        <dbReference type="ARBA" id="ARBA00022692"/>
    </source>
</evidence>
<dbReference type="EMBL" id="JALEMU010000081">
    <property type="protein sequence ID" value="MCI5755668.1"/>
    <property type="molecule type" value="Genomic_DNA"/>
</dbReference>
<evidence type="ECO:0000256" key="5">
    <source>
        <dbReference type="ARBA" id="ARBA00023136"/>
    </source>
</evidence>
<keyword evidence="5 6" id="KW-0472">Membrane</keyword>
<dbReference type="GO" id="GO:0005886">
    <property type="term" value="C:plasma membrane"/>
    <property type="evidence" value="ECO:0007669"/>
    <property type="project" value="UniProtKB-SubCell"/>
</dbReference>
<organism evidence="9 10">
    <name type="scientific">Candidatus Colimorpha enterica</name>
    <dbReference type="NCBI Taxonomy" id="3083063"/>
    <lineage>
        <taxon>Bacteria</taxon>
        <taxon>Pseudomonadati</taxon>
        <taxon>Bacteroidota</taxon>
        <taxon>Bacteroidia</taxon>
        <taxon>Bacteroidales</taxon>
        <taxon>Candidatus Colimorpha</taxon>
    </lineage>
</organism>
<feature type="transmembrane region" description="Helical" evidence="6">
    <location>
        <begin position="292"/>
        <end position="311"/>
    </location>
</feature>
<dbReference type="InterPro" id="IPR036866">
    <property type="entry name" value="RibonucZ/Hydroxyglut_hydro"/>
</dbReference>
<keyword evidence="3 6" id="KW-0812">Transmembrane</keyword>
<comment type="caution">
    <text evidence="9">The sequence shown here is derived from an EMBL/GenBank/DDBJ whole genome shotgun (WGS) entry which is preliminary data.</text>
</comment>